<sequence length="475" mass="52984">MIVIVPLVVFFHVIKIAKNGKCLPAGSRKRPGDVVPSLEDRTPDGRVHMFEEDIPWKDQIKYLEVVIDKRLTFIPHVDYAVGKGKMVIGQLSSLTCKRNKMTIKNKLVLYKSVIPFTITYASAACGYVSDAQLYKLQLQNEFLRKALNTPWFVRNDQLHRKTKLPMLREPPFEMAMRMTLMLQSGDACSVRMQEALRNQQLDFSEVLGLLGIANELFNKINTDSAAPTLASACIISHKDEINSHKDEITSLKDQELNLTKQIRLRENGTFRQRRVDRCQERTPQVLDVEPETGSKPVNKYPAAITPGQSRTMQQVLQGFGTIYNEGHSGLGDDEMMDMPVGTVTFQNSPAITISRRRKTLAPSGERLGVTDAGMADCSFPGSLGRRHHSTRKRLHNPTPEGRIFDDGGEGRNRKFSRSSPAGSFADRGYGAMVIVRAGRQGAEPSSAGSATVEDEDEGCKWRDVSDRTTVRCSVG</sequence>
<feature type="region of interest" description="Disordered" evidence="2">
    <location>
        <begin position="380"/>
        <end position="423"/>
    </location>
</feature>
<evidence type="ECO:0000313" key="4">
    <source>
        <dbReference type="Proteomes" id="UP000719412"/>
    </source>
</evidence>
<dbReference type="AlphaFoldDB" id="A0A8J6LCU2"/>
<evidence type="ECO:0000313" key="3">
    <source>
        <dbReference type="EMBL" id="KAH0815902.1"/>
    </source>
</evidence>
<keyword evidence="1" id="KW-0175">Coiled coil</keyword>
<dbReference type="Proteomes" id="UP000719412">
    <property type="component" value="Unassembled WGS sequence"/>
</dbReference>
<keyword evidence="4" id="KW-1185">Reference proteome</keyword>
<evidence type="ECO:0000256" key="1">
    <source>
        <dbReference type="SAM" id="Coils"/>
    </source>
</evidence>
<feature type="compositionally biased region" description="Basic residues" evidence="2">
    <location>
        <begin position="384"/>
        <end position="395"/>
    </location>
</feature>
<protein>
    <submittedName>
        <fullName evidence="3">Uncharacterized protein</fullName>
    </submittedName>
</protein>
<reference evidence="3" key="2">
    <citation type="submission" date="2021-08" db="EMBL/GenBank/DDBJ databases">
        <authorList>
            <person name="Eriksson T."/>
        </authorList>
    </citation>
    <scope>NUCLEOTIDE SEQUENCE</scope>
    <source>
        <strain evidence="3">Stoneville</strain>
        <tissue evidence="3">Whole head</tissue>
    </source>
</reference>
<organism evidence="3 4">
    <name type="scientific">Tenebrio molitor</name>
    <name type="common">Yellow mealworm beetle</name>
    <dbReference type="NCBI Taxonomy" id="7067"/>
    <lineage>
        <taxon>Eukaryota</taxon>
        <taxon>Metazoa</taxon>
        <taxon>Ecdysozoa</taxon>
        <taxon>Arthropoda</taxon>
        <taxon>Hexapoda</taxon>
        <taxon>Insecta</taxon>
        <taxon>Pterygota</taxon>
        <taxon>Neoptera</taxon>
        <taxon>Endopterygota</taxon>
        <taxon>Coleoptera</taxon>
        <taxon>Polyphaga</taxon>
        <taxon>Cucujiformia</taxon>
        <taxon>Tenebrionidae</taxon>
        <taxon>Tenebrio</taxon>
    </lineage>
</organism>
<gene>
    <name evidence="3" type="ORF">GEV33_006887</name>
</gene>
<accession>A0A8J6LCU2</accession>
<evidence type="ECO:0000256" key="2">
    <source>
        <dbReference type="SAM" id="MobiDB-lite"/>
    </source>
</evidence>
<feature type="coiled-coil region" evidence="1">
    <location>
        <begin position="234"/>
        <end position="261"/>
    </location>
</feature>
<dbReference type="EMBL" id="JABDTM020022419">
    <property type="protein sequence ID" value="KAH0815902.1"/>
    <property type="molecule type" value="Genomic_DNA"/>
</dbReference>
<proteinExistence type="predicted"/>
<reference evidence="3" key="1">
    <citation type="journal article" date="2020" name="J Insects Food Feed">
        <title>The yellow mealworm (Tenebrio molitor) genome: a resource for the emerging insects as food and feed industry.</title>
        <authorList>
            <person name="Eriksson T."/>
            <person name="Andere A."/>
            <person name="Kelstrup H."/>
            <person name="Emery V."/>
            <person name="Picard C."/>
        </authorList>
    </citation>
    <scope>NUCLEOTIDE SEQUENCE</scope>
    <source>
        <strain evidence="3">Stoneville</strain>
        <tissue evidence="3">Whole head</tissue>
    </source>
</reference>
<comment type="caution">
    <text evidence="3">The sequence shown here is derived from an EMBL/GenBank/DDBJ whole genome shotgun (WGS) entry which is preliminary data.</text>
</comment>
<feature type="compositionally biased region" description="Basic and acidic residues" evidence="2">
    <location>
        <begin position="402"/>
        <end position="412"/>
    </location>
</feature>
<name>A0A8J6LCU2_TENMO</name>